<keyword evidence="2" id="KW-1185">Reference proteome</keyword>
<evidence type="ECO:0000313" key="2">
    <source>
        <dbReference type="Proteomes" id="UP000053660"/>
    </source>
</evidence>
<gene>
    <name evidence="1" type="ORF">OESDEN_11600</name>
</gene>
<sequence>MHLSRSVVVKMRGLGRMKRGHSEDWPWEMVFMEQCNNIVPVFEILVYQRLKGFPYCQSKSL</sequence>
<organism evidence="1 2">
    <name type="scientific">Oesophagostomum dentatum</name>
    <name type="common">Nodular worm</name>
    <dbReference type="NCBI Taxonomy" id="61180"/>
    <lineage>
        <taxon>Eukaryota</taxon>
        <taxon>Metazoa</taxon>
        <taxon>Ecdysozoa</taxon>
        <taxon>Nematoda</taxon>
        <taxon>Chromadorea</taxon>
        <taxon>Rhabditida</taxon>
        <taxon>Rhabditina</taxon>
        <taxon>Rhabditomorpha</taxon>
        <taxon>Strongyloidea</taxon>
        <taxon>Strongylidae</taxon>
        <taxon>Oesophagostomum</taxon>
    </lineage>
</organism>
<dbReference type="Proteomes" id="UP000053660">
    <property type="component" value="Unassembled WGS sequence"/>
</dbReference>
<name>A0A0B1SUI6_OESDE</name>
<accession>A0A0B1SUI6</accession>
<dbReference type="AlphaFoldDB" id="A0A0B1SUI6"/>
<proteinExistence type="predicted"/>
<protein>
    <submittedName>
        <fullName evidence="1">Uncharacterized protein</fullName>
    </submittedName>
</protein>
<reference evidence="1 2" key="1">
    <citation type="submission" date="2014-03" db="EMBL/GenBank/DDBJ databases">
        <title>Draft genome of the hookworm Oesophagostomum dentatum.</title>
        <authorList>
            <person name="Mitreva M."/>
        </authorList>
    </citation>
    <scope>NUCLEOTIDE SEQUENCE [LARGE SCALE GENOMIC DNA]</scope>
    <source>
        <strain evidence="1 2">OD-Hann</strain>
    </source>
</reference>
<evidence type="ECO:0000313" key="1">
    <source>
        <dbReference type="EMBL" id="KHJ88604.1"/>
    </source>
</evidence>
<dbReference type="EMBL" id="KN555564">
    <property type="protein sequence ID" value="KHJ88604.1"/>
    <property type="molecule type" value="Genomic_DNA"/>
</dbReference>